<dbReference type="AlphaFoldDB" id="A0A2R6AZJ5"/>
<accession>A0A2R6AZJ5</accession>
<protein>
    <submittedName>
        <fullName evidence="1">Uncharacterized protein</fullName>
    </submittedName>
</protein>
<comment type="caution">
    <text evidence="1">The sequence shown here is derived from an EMBL/GenBank/DDBJ whole genome shotgun (WGS) entry which is preliminary data.</text>
</comment>
<gene>
    <name evidence="1" type="ORF">B9P99_03785</name>
</gene>
<name>A0A2R6AZJ5_9ARCH</name>
<dbReference type="Proteomes" id="UP000240838">
    <property type="component" value="Unassembled WGS sequence"/>
</dbReference>
<organism evidence="1 2">
    <name type="scientific">Candidatus Marsarchaeota G1 archaeon OSP_B</name>
    <dbReference type="NCBI Taxonomy" id="1978153"/>
    <lineage>
        <taxon>Archaea</taxon>
        <taxon>Candidatus Marsarchaeota</taxon>
        <taxon>Candidatus Marsarchaeota group 1</taxon>
    </lineage>
</organism>
<sequence>MKTQLETVCKLCNTRKAGGVPKKLTPNKNETTRFTLKRTNSKHSQVNQQAEFTRRGKGFLGIFEQKKNKKHKHLSVTSIWLEAFEY</sequence>
<evidence type="ECO:0000313" key="2">
    <source>
        <dbReference type="Proteomes" id="UP000240838"/>
    </source>
</evidence>
<evidence type="ECO:0000313" key="1">
    <source>
        <dbReference type="EMBL" id="PSN91821.1"/>
    </source>
</evidence>
<dbReference type="EMBL" id="NEXA01000129">
    <property type="protein sequence ID" value="PSN91821.1"/>
    <property type="molecule type" value="Genomic_DNA"/>
</dbReference>
<proteinExistence type="predicted"/>
<reference evidence="1 2" key="1">
    <citation type="submission" date="2017-04" db="EMBL/GenBank/DDBJ databases">
        <title>Novel microbial lineages endemic to geothermal iron-oxide mats fill important gaps in the evolutionary history of Archaea.</title>
        <authorList>
            <person name="Jay Z.J."/>
            <person name="Beam J.P."/>
            <person name="Dlakic M."/>
            <person name="Rusch D.B."/>
            <person name="Kozubal M.A."/>
            <person name="Inskeep W.P."/>
        </authorList>
    </citation>
    <scope>NUCLEOTIDE SEQUENCE [LARGE SCALE GENOMIC DNA]</scope>
    <source>
        <strain evidence="1">OSP_B</strain>
    </source>
</reference>